<protein>
    <submittedName>
        <fullName evidence="3">Uncharacterized protein</fullName>
    </submittedName>
</protein>
<dbReference type="AlphaFoldDB" id="K4AJT6"/>
<keyword evidence="4" id="KW-1185">Reference proteome</keyword>
<reference evidence="4" key="1">
    <citation type="journal article" date="2012" name="Nat. Biotechnol.">
        <title>Reference genome sequence of the model plant Setaria.</title>
        <authorList>
            <person name="Bennetzen J.L."/>
            <person name="Schmutz J."/>
            <person name="Wang H."/>
            <person name="Percifield R."/>
            <person name="Hawkins J."/>
            <person name="Pontaroli A.C."/>
            <person name="Estep M."/>
            <person name="Feng L."/>
            <person name="Vaughn J.N."/>
            <person name="Grimwood J."/>
            <person name="Jenkins J."/>
            <person name="Barry K."/>
            <person name="Lindquist E."/>
            <person name="Hellsten U."/>
            <person name="Deshpande S."/>
            <person name="Wang X."/>
            <person name="Wu X."/>
            <person name="Mitros T."/>
            <person name="Triplett J."/>
            <person name="Yang X."/>
            <person name="Ye C.Y."/>
            <person name="Mauro-Herrera M."/>
            <person name="Wang L."/>
            <person name="Li P."/>
            <person name="Sharma M."/>
            <person name="Sharma R."/>
            <person name="Ronald P.C."/>
            <person name="Panaud O."/>
            <person name="Kellogg E.A."/>
            <person name="Brutnell T.P."/>
            <person name="Doust A.N."/>
            <person name="Tuskan G.A."/>
            <person name="Rokhsar D."/>
            <person name="Devos K.M."/>
        </authorList>
    </citation>
    <scope>NUCLEOTIDE SEQUENCE [LARGE SCALE GENOMIC DNA]</scope>
    <source>
        <strain evidence="4">cv. Yugu1</strain>
    </source>
</reference>
<feature type="transmembrane region" description="Helical" evidence="2">
    <location>
        <begin position="172"/>
        <end position="194"/>
    </location>
</feature>
<feature type="transmembrane region" description="Helical" evidence="2">
    <location>
        <begin position="255"/>
        <end position="277"/>
    </location>
</feature>
<evidence type="ECO:0000256" key="2">
    <source>
        <dbReference type="SAM" id="Phobius"/>
    </source>
</evidence>
<dbReference type="EnsemblPlants" id="KQK89881">
    <property type="protein sequence ID" value="KQK89881"/>
    <property type="gene ID" value="SETIT_039158mg"/>
</dbReference>
<sequence>SPIDEKLSSRGRKRTRATMLGVNHQVWRPVRRSPSPPTTDSDSSSWTTDDDADAGSSSWTTDDEADVADTAAVTTTSSTIRDGTTPTANRTPTSVEPPSNPAKRISCLLVLFLLLAPFLLRRCTDRPLSVVSRICLLVCSYLFLTMGAFTVFRYVSHLPLLAFSITRTLSPFAGMAVLYLSTISTAGLCGSALAERRQRDGVEKSAAAVKINDKADRTTPAMSAPLLSLACAVRVLWMCFSIGPEDAVAAVFELSFMVIACLFSWTLFVDGCLLHCALFSGQALGMLGVAGCIFLYVMLFALAILFGKPLQLPSPG</sequence>
<feature type="transmembrane region" description="Helical" evidence="2">
    <location>
        <begin position="132"/>
        <end position="152"/>
    </location>
</feature>
<keyword evidence="2" id="KW-0472">Membrane</keyword>
<proteinExistence type="predicted"/>
<evidence type="ECO:0000256" key="1">
    <source>
        <dbReference type="SAM" id="MobiDB-lite"/>
    </source>
</evidence>
<keyword evidence="2" id="KW-0812">Transmembrane</keyword>
<dbReference type="InParanoid" id="K4AJT6"/>
<feature type="compositionally biased region" description="Polar residues" evidence="1">
    <location>
        <begin position="88"/>
        <end position="97"/>
    </location>
</feature>
<evidence type="ECO:0000313" key="4">
    <source>
        <dbReference type="Proteomes" id="UP000004995"/>
    </source>
</evidence>
<feature type="compositionally biased region" description="Low complexity" evidence="1">
    <location>
        <begin position="38"/>
        <end position="47"/>
    </location>
</feature>
<feature type="compositionally biased region" description="Low complexity" evidence="1">
    <location>
        <begin position="68"/>
        <end position="87"/>
    </location>
</feature>
<reference evidence="3" key="2">
    <citation type="submission" date="2018-08" db="UniProtKB">
        <authorList>
            <consortium name="EnsemblPlants"/>
        </authorList>
    </citation>
    <scope>IDENTIFICATION</scope>
    <source>
        <strain evidence="3">Yugu1</strain>
    </source>
</reference>
<keyword evidence="2" id="KW-1133">Transmembrane helix</keyword>
<dbReference type="FunCoup" id="K4AJT6">
    <property type="interactions" value="304"/>
</dbReference>
<dbReference type="Gramene" id="KQK89881">
    <property type="protein sequence ID" value="KQK89881"/>
    <property type="gene ID" value="SETIT_039158mg"/>
</dbReference>
<organism evidence="3 4">
    <name type="scientific">Setaria italica</name>
    <name type="common">Foxtail millet</name>
    <name type="synonym">Panicum italicum</name>
    <dbReference type="NCBI Taxonomy" id="4555"/>
    <lineage>
        <taxon>Eukaryota</taxon>
        <taxon>Viridiplantae</taxon>
        <taxon>Streptophyta</taxon>
        <taxon>Embryophyta</taxon>
        <taxon>Tracheophyta</taxon>
        <taxon>Spermatophyta</taxon>
        <taxon>Magnoliopsida</taxon>
        <taxon>Liliopsida</taxon>
        <taxon>Poales</taxon>
        <taxon>Poaceae</taxon>
        <taxon>PACMAD clade</taxon>
        <taxon>Panicoideae</taxon>
        <taxon>Panicodae</taxon>
        <taxon>Paniceae</taxon>
        <taxon>Cenchrinae</taxon>
        <taxon>Setaria</taxon>
    </lineage>
</organism>
<name>K4AJT6_SETIT</name>
<feature type="region of interest" description="Disordered" evidence="1">
    <location>
        <begin position="1"/>
        <end position="100"/>
    </location>
</feature>
<dbReference type="EMBL" id="AGNK02005822">
    <property type="status" value="NOT_ANNOTATED_CDS"/>
    <property type="molecule type" value="Genomic_DNA"/>
</dbReference>
<dbReference type="HOGENOM" id="CLU_881644_0_0_1"/>
<evidence type="ECO:0000313" key="3">
    <source>
        <dbReference type="EnsemblPlants" id="KQK89881"/>
    </source>
</evidence>
<feature type="transmembrane region" description="Helical" evidence="2">
    <location>
        <begin position="284"/>
        <end position="306"/>
    </location>
</feature>
<accession>K4AJT6</accession>
<dbReference type="Proteomes" id="UP000004995">
    <property type="component" value="Unassembled WGS sequence"/>
</dbReference>